<protein>
    <recommendedName>
        <fullName evidence="3">Lipoprotein</fullName>
    </recommendedName>
</protein>
<dbReference type="OrthoDB" id="1014367at2"/>
<dbReference type="Pfam" id="PF14125">
    <property type="entry name" value="DUF4292"/>
    <property type="match status" value="1"/>
</dbReference>
<reference evidence="1 2" key="1">
    <citation type="submission" date="2014-08" db="EMBL/GenBank/DDBJ databases">
        <title>Porphyromonas gingivicanis strain:COT-022_OH1391 Genome sequencing.</title>
        <authorList>
            <person name="Wallis C."/>
            <person name="Deusch O."/>
            <person name="O'Flynn C."/>
            <person name="Davis I."/>
            <person name="Jospin G."/>
            <person name="Darling A.E."/>
            <person name="Coil D.A."/>
            <person name="Alexiev A."/>
            <person name="Horsfall A."/>
            <person name="Kirkwood N."/>
            <person name="Harris S."/>
            <person name="Eisen J.A."/>
        </authorList>
    </citation>
    <scope>NUCLEOTIDE SEQUENCE [LARGE SCALE GENOMIC DNA]</scope>
    <source>
        <strain evidence="2">COT-022 OH1391</strain>
    </source>
</reference>
<dbReference type="AlphaFoldDB" id="A0A0A2G9G1"/>
<gene>
    <name evidence="1" type="ORF">HQ36_01035</name>
</gene>
<dbReference type="RefSeq" id="WP_036882728.1">
    <property type="nucleotide sequence ID" value="NZ_JQZW01000002.1"/>
</dbReference>
<evidence type="ECO:0000313" key="1">
    <source>
        <dbReference type="EMBL" id="KGN99082.1"/>
    </source>
</evidence>
<evidence type="ECO:0000313" key="2">
    <source>
        <dbReference type="Proteomes" id="UP000030134"/>
    </source>
</evidence>
<organism evidence="1 2">
    <name type="scientific">Porphyromonas gingivicanis</name>
    <dbReference type="NCBI Taxonomy" id="266762"/>
    <lineage>
        <taxon>Bacteria</taxon>
        <taxon>Pseudomonadati</taxon>
        <taxon>Bacteroidota</taxon>
        <taxon>Bacteroidia</taxon>
        <taxon>Bacteroidales</taxon>
        <taxon>Porphyromonadaceae</taxon>
        <taxon>Porphyromonas</taxon>
    </lineage>
</organism>
<proteinExistence type="predicted"/>
<evidence type="ECO:0008006" key="3">
    <source>
        <dbReference type="Google" id="ProtNLM"/>
    </source>
</evidence>
<name>A0A0A2G9G1_9PORP</name>
<comment type="caution">
    <text evidence="1">The sequence shown here is derived from an EMBL/GenBank/DDBJ whole genome shotgun (WGS) entry which is preliminary data.</text>
</comment>
<dbReference type="STRING" id="266762.HQ36_01035"/>
<keyword evidence="2" id="KW-1185">Reference proteome</keyword>
<sequence length="275" mass="31900">MKIKGALLCRLLLFFGSFLLMLSSCGTRQDALEAPATIAVRPKEYLRQFSETRVEPIPWQASGSLAIEIPSFSIDVRTDISFHPGYGFYFSFRPLLFAEVARIYILPEELIVIDRYNERYFRTSYDYLSQQLTFPLSYSILESLLLGEAVRPFEKIGFAEEGEVEVHPSDWPIYLHYRLNDLIRPHRAVTMPLYRGVHAVIDYASYASRTPGALPTDVKIQVFRQGHRQVALHYVSRSLHREVSAAERLRPNIPFEYREMRTDEVARLLRSLFQD</sequence>
<dbReference type="Proteomes" id="UP000030134">
    <property type="component" value="Unassembled WGS sequence"/>
</dbReference>
<accession>A0A0A2G9G1</accession>
<dbReference type="InterPro" id="IPR025634">
    <property type="entry name" value="DUF4292"/>
</dbReference>
<dbReference type="EMBL" id="JQZW01000002">
    <property type="protein sequence ID" value="KGN99082.1"/>
    <property type="molecule type" value="Genomic_DNA"/>
</dbReference>
<dbReference type="PROSITE" id="PS51257">
    <property type="entry name" value="PROKAR_LIPOPROTEIN"/>
    <property type="match status" value="1"/>
</dbReference>